<organism evidence="3 4">
    <name type="scientific">Amycolatopsis alba DSM 44262</name>
    <dbReference type="NCBI Taxonomy" id="1125972"/>
    <lineage>
        <taxon>Bacteria</taxon>
        <taxon>Bacillati</taxon>
        <taxon>Actinomycetota</taxon>
        <taxon>Actinomycetes</taxon>
        <taxon>Pseudonocardiales</taxon>
        <taxon>Pseudonocardiaceae</taxon>
        <taxon>Amycolatopsis</taxon>
    </lineage>
</organism>
<evidence type="ECO:0000256" key="2">
    <source>
        <dbReference type="SAM" id="SignalP"/>
    </source>
</evidence>
<proteinExistence type="predicted"/>
<dbReference type="OrthoDB" id="3621142at2"/>
<keyword evidence="4" id="KW-1185">Reference proteome</keyword>
<reference evidence="3 4" key="1">
    <citation type="submission" date="2017-07" db="EMBL/GenBank/DDBJ databases">
        <title>Amycolatopsis alba DSM 44262 Genome sequencing and assembly.</title>
        <authorList>
            <person name="Kaur N."/>
            <person name="Mayilraj S."/>
        </authorList>
    </citation>
    <scope>NUCLEOTIDE SEQUENCE [LARGE SCALE GENOMIC DNA]</scope>
    <source>
        <strain evidence="3 4">DSM 44262</strain>
    </source>
</reference>
<feature type="region of interest" description="Disordered" evidence="1">
    <location>
        <begin position="29"/>
        <end position="53"/>
    </location>
</feature>
<sequence length="191" mass="19818">MTHYRSTRLALAGLAAAAGLGLSACSSDDSATPASATSAPPIAPSTTAASPADIAKQKATTAYLGMWSDMAEAATTSDWQTPKLAQNATGEALQTISRSLYADHYNGLITKGQPVNHPKPVSVEPLDNPTSVTLTDCGDSTNWLKYRADNGQPANDGPSGRRQIEALVKKAIDGSWKVTTFAVHEVGSCTG</sequence>
<name>A0A229RBU0_AMYAL</name>
<dbReference type="EMBL" id="NMQU01000127">
    <property type="protein sequence ID" value="OXM44108.1"/>
    <property type="molecule type" value="Genomic_DNA"/>
</dbReference>
<evidence type="ECO:0000313" key="4">
    <source>
        <dbReference type="Proteomes" id="UP000215563"/>
    </source>
</evidence>
<dbReference type="PROSITE" id="PS51257">
    <property type="entry name" value="PROKAR_LIPOPROTEIN"/>
    <property type="match status" value="1"/>
</dbReference>
<evidence type="ECO:0008006" key="5">
    <source>
        <dbReference type="Google" id="ProtNLM"/>
    </source>
</evidence>
<protein>
    <recommendedName>
        <fullName evidence="5">Secreted protein/lipoprotein</fullName>
    </recommendedName>
</protein>
<accession>A0A229RBU0</accession>
<dbReference type="AlphaFoldDB" id="A0A229RBU0"/>
<feature type="chain" id="PRO_5038839225" description="Secreted protein/lipoprotein" evidence="2">
    <location>
        <begin position="27"/>
        <end position="191"/>
    </location>
</feature>
<evidence type="ECO:0000313" key="3">
    <source>
        <dbReference type="EMBL" id="OXM44108.1"/>
    </source>
</evidence>
<feature type="signal peptide" evidence="2">
    <location>
        <begin position="1"/>
        <end position="26"/>
    </location>
</feature>
<evidence type="ECO:0000256" key="1">
    <source>
        <dbReference type="SAM" id="MobiDB-lite"/>
    </source>
</evidence>
<dbReference type="Proteomes" id="UP000215563">
    <property type="component" value="Unassembled WGS sequence"/>
</dbReference>
<gene>
    <name evidence="3" type="ORF">CFP75_35515</name>
</gene>
<comment type="caution">
    <text evidence="3">The sequence shown here is derived from an EMBL/GenBank/DDBJ whole genome shotgun (WGS) entry which is preliminary data.</text>
</comment>
<dbReference type="RefSeq" id="WP_051137624.1">
    <property type="nucleotide sequence ID" value="NZ_KB913032.1"/>
</dbReference>
<keyword evidence="2" id="KW-0732">Signal</keyword>